<sequence>MADARLPRRLIYLSGTRADFGLMASTLQRIAATPGMSPQVAVTGMHLSAAHGNTVQDIRASGLPICAEIPLDMATRTPASMAVGIAECLRGMTELLAREQPDFLLLLGDRGEMLAGAIAALHVGVPAVHIHGGERSGTVDEPVRHAISKLSAYHFVATPGSRDRLVRMGEEDGRIFVTGAPGLDGLAELAAMPQEECLRGLGLPPGAEFVLVLFHPVVQQAGQARGQTLALVEALRRVGRPVVWLAPNADAGSRDILAALDEGGLPPGSQRLTHVPRELFASAMRHCAVLAGNSSAGIIEAASFGTPVVNIGDRQRLRERNPNVADAAAEAGAIEAALRSALGHGRWPCDNPWGDGRAGERIAALLATLPAGPHLLEKINVY</sequence>
<protein>
    <submittedName>
        <fullName evidence="2">UDP-N-acetylglucosamine 2-epimerase (Hydrolyzing)</fullName>
        <ecNumber evidence="2">3.2.1.183</ecNumber>
    </submittedName>
</protein>
<gene>
    <name evidence="2" type="primary">neuC</name>
    <name evidence="2" type="ORF">RAMLITH_09710</name>
</gene>
<dbReference type="Gene3D" id="3.40.50.2000">
    <property type="entry name" value="Glycogen Phosphorylase B"/>
    <property type="match status" value="2"/>
</dbReference>
<keyword evidence="2" id="KW-0378">Hydrolase</keyword>
<organism evidence="2 3">
    <name type="scientific">Ramlibacter lithotrophicus</name>
    <dbReference type="NCBI Taxonomy" id="2606681"/>
    <lineage>
        <taxon>Bacteria</taxon>
        <taxon>Pseudomonadati</taxon>
        <taxon>Pseudomonadota</taxon>
        <taxon>Betaproteobacteria</taxon>
        <taxon>Burkholderiales</taxon>
        <taxon>Comamonadaceae</taxon>
        <taxon>Ramlibacter</taxon>
    </lineage>
</organism>
<evidence type="ECO:0000259" key="1">
    <source>
        <dbReference type="Pfam" id="PF02350"/>
    </source>
</evidence>
<dbReference type="NCBIfam" id="TIGR03568">
    <property type="entry name" value="NeuC_NnaA"/>
    <property type="match status" value="1"/>
</dbReference>
<name>A0A7X6I683_9BURK</name>
<comment type="caution">
    <text evidence="2">The sequence shown here is derived from an EMBL/GenBank/DDBJ whole genome shotgun (WGS) entry which is preliminary data.</text>
</comment>
<dbReference type="Pfam" id="PF02350">
    <property type="entry name" value="Epimerase_2"/>
    <property type="match status" value="1"/>
</dbReference>
<proteinExistence type="predicted"/>
<dbReference type="PANTHER" id="PTHR43174">
    <property type="entry name" value="UDP-N-ACETYLGLUCOSAMINE 2-EPIMERASE"/>
    <property type="match status" value="1"/>
</dbReference>
<evidence type="ECO:0000313" key="3">
    <source>
        <dbReference type="Proteomes" id="UP000521868"/>
    </source>
</evidence>
<keyword evidence="3" id="KW-1185">Reference proteome</keyword>
<dbReference type="RefSeq" id="WP_168107162.1">
    <property type="nucleotide sequence ID" value="NZ_VTOX01000002.1"/>
</dbReference>
<dbReference type="GO" id="GO:0006047">
    <property type="term" value="P:UDP-N-acetylglucosamine metabolic process"/>
    <property type="evidence" value="ECO:0007669"/>
    <property type="project" value="InterPro"/>
</dbReference>
<dbReference type="Proteomes" id="UP000521868">
    <property type="component" value="Unassembled WGS sequence"/>
</dbReference>
<dbReference type="EMBL" id="VTOX01000002">
    <property type="protein sequence ID" value="NKE66096.1"/>
    <property type="molecule type" value="Genomic_DNA"/>
</dbReference>
<feature type="domain" description="UDP-N-acetylglucosamine 2-epimerase" evidence="1">
    <location>
        <begin position="29"/>
        <end position="366"/>
    </location>
</feature>
<dbReference type="InterPro" id="IPR020004">
    <property type="entry name" value="UDP-GlcNAc_Epase"/>
</dbReference>
<dbReference type="InterPro" id="IPR003331">
    <property type="entry name" value="UDP_GlcNAc_Epimerase_2_dom"/>
</dbReference>
<dbReference type="PANTHER" id="PTHR43174:SF3">
    <property type="entry name" value="UDP-N-ACETYLGLUCOSAMINE 2-EPIMERASE"/>
    <property type="match status" value="1"/>
</dbReference>
<dbReference type="GO" id="GO:0004553">
    <property type="term" value="F:hydrolase activity, hydrolyzing O-glycosyl compounds"/>
    <property type="evidence" value="ECO:0007669"/>
    <property type="project" value="InterPro"/>
</dbReference>
<dbReference type="InterPro" id="IPR029767">
    <property type="entry name" value="WecB-like"/>
</dbReference>
<dbReference type="EC" id="3.2.1.183" evidence="2"/>
<accession>A0A7X6I683</accession>
<dbReference type="SUPFAM" id="SSF53756">
    <property type="entry name" value="UDP-Glycosyltransferase/glycogen phosphorylase"/>
    <property type="match status" value="1"/>
</dbReference>
<keyword evidence="2" id="KW-0326">Glycosidase</keyword>
<reference evidence="2 3" key="1">
    <citation type="journal article" date="2020" name="Nature">
        <title>Bacterial chemolithoautotrophy via manganese oxidation.</title>
        <authorList>
            <person name="Yu H."/>
            <person name="Leadbetter J.R."/>
        </authorList>
    </citation>
    <scope>NUCLEOTIDE SEQUENCE [LARGE SCALE GENOMIC DNA]</scope>
    <source>
        <strain evidence="2 3">RBP-1</strain>
    </source>
</reference>
<dbReference type="AlphaFoldDB" id="A0A7X6I683"/>
<evidence type="ECO:0000313" key="2">
    <source>
        <dbReference type="EMBL" id="NKE66096.1"/>
    </source>
</evidence>